<organism evidence="1 2">
    <name type="scientific">Dibothriocephalus latus</name>
    <name type="common">Fish tapeworm</name>
    <name type="synonym">Diphyllobothrium latum</name>
    <dbReference type="NCBI Taxonomy" id="60516"/>
    <lineage>
        <taxon>Eukaryota</taxon>
        <taxon>Metazoa</taxon>
        <taxon>Spiralia</taxon>
        <taxon>Lophotrochozoa</taxon>
        <taxon>Platyhelminthes</taxon>
        <taxon>Cestoda</taxon>
        <taxon>Eucestoda</taxon>
        <taxon>Diphyllobothriidea</taxon>
        <taxon>Diphyllobothriidae</taxon>
        <taxon>Dibothriocephalus</taxon>
    </lineage>
</organism>
<accession>A0A3P7LG43</accession>
<dbReference type="OrthoDB" id="10259057at2759"/>
<dbReference type="Proteomes" id="UP000281553">
    <property type="component" value="Unassembled WGS sequence"/>
</dbReference>
<dbReference type="EMBL" id="UYRU01046053">
    <property type="protein sequence ID" value="VDN08928.1"/>
    <property type="molecule type" value="Genomic_DNA"/>
</dbReference>
<protein>
    <submittedName>
        <fullName evidence="1">Uncharacterized protein</fullName>
    </submittedName>
</protein>
<dbReference type="InterPro" id="IPR035892">
    <property type="entry name" value="C2_domain_sf"/>
</dbReference>
<sequence>MQSQSIRFEVLSVERTKRSKVVGFVSFPLSALKTADSQWQPVRVARDLQLYELSSVSY</sequence>
<dbReference type="SUPFAM" id="SSF49562">
    <property type="entry name" value="C2 domain (Calcium/lipid-binding domain, CaLB)"/>
    <property type="match status" value="1"/>
</dbReference>
<evidence type="ECO:0000313" key="1">
    <source>
        <dbReference type="EMBL" id="VDN08928.1"/>
    </source>
</evidence>
<proteinExistence type="predicted"/>
<evidence type="ECO:0000313" key="2">
    <source>
        <dbReference type="Proteomes" id="UP000281553"/>
    </source>
</evidence>
<dbReference type="AlphaFoldDB" id="A0A3P7LG43"/>
<reference evidence="1 2" key="1">
    <citation type="submission" date="2018-11" db="EMBL/GenBank/DDBJ databases">
        <authorList>
            <consortium name="Pathogen Informatics"/>
        </authorList>
    </citation>
    <scope>NUCLEOTIDE SEQUENCE [LARGE SCALE GENOMIC DNA]</scope>
</reference>
<keyword evidence="2" id="KW-1185">Reference proteome</keyword>
<name>A0A3P7LG43_DIBLA</name>
<gene>
    <name evidence="1" type="ORF">DILT_LOCUS4759</name>
</gene>